<dbReference type="Gene3D" id="3.40.50.200">
    <property type="entry name" value="Peptidase S8/S53 domain"/>
    <property type="match status" value="1"/>
</dbReference>
<feature type="active site" description="Charge relay system" evidence="5 6">
    <location>
        <position position="235"/>
    </location>
</feature>
<dbReference type="PANTHER" id="PTHR43399:SF4">
    <property type="entry name" value="CELL WALL-ASSOCIATED PROTEASE"/>
    <property type="match status" value="1"/>
</dbReference>
<dbReference type="FunFam" id="3.40.50.200:FF:000043">
    <property type="entry name" value="Peptidase S8"/>
    <property type="match status" value="1"/>
</dbReference>
<evidence type="ECO:0000256" key="1">
    <source>
        <dbReference type="ARBA" id="ARBA00011073"/>
    </source>
</evidence>
<feature type="domain" description="Inhibitor I9" evidence="10">
    <location>
        <begin position="117"/>
        <end position="190"/>
    </location>
</feature>
<evidence type="ECO:0000256" key="3">
    <source>
        <dbReference type="ARBA" id="ARBA00022801"/>
    </source>
</evidence>
<feature type="region of interest" description="Disordered" evidence="7">
    <location>
        <begin position="33"/>
        <end position="61"/>
    </location>
</feature>
<dbReference type="GO" id="GO:0006508">
    <property type="term" value="P:proteolysis"/>
    <property type="evidence" value="ECO:0007669"/>
    <property type="project" value="UniProtKB-KW"/>
</dbReference>
<feature type="signal peptide" evidence="8">
    <location>
        <begin position="1"/>
        <end position="31"/>
    </location>
</feature>
<protein>
    <submittedName>
        <fullName evidence="11">DUF3823 domain-containing protein</fullName>
    </submittedName>
</protein>
<dbReference type="InterPro" id="IPR051048">
    <property type="entry name" value="Peptidase_S8/S53_subtilisin"/>
</dbReference>
<feature type="active site" description="Charge relay system" evidence="5 6">
    <location>
        <position position="282"/>
    </location>
</feature>
<dbReference type="InterPro" id="IPR022398">
    <property type="entry name" value="Peptidase_S8_His-AS"/>
</dbReference>
<evidence type="ECO:0000256" key="8">
    <source>
        <dbReference type="SAM" id="SignalP"/>
    </source>
</evidence>
<dbReference type="SUPFAM" id="SSF52743">
    <property type="entry name" value="Subtilisin-like"/>
    <property type="match status" value="1"/>
</dbReference>
<dbReference type="PROSITE" id="PS51892">
    <property type="entry name" value="SUBTILASE"/>
    <property type="match status" value="1"/>
</dbReference>
<dbReference type="Proteomes" id="UP000321574">
    <property type="component" value="Unassembled WGS sequence"/>
</dbReference>
<dbReference type="InterPro" id="IPR000209">
    <property type="entry name" value="Peptidase_S8/S53_dom"/>
</dbReference>
<comment type="caution">
    <text evidence="11">The sequence shown here is derived from an EMBL/GenBank/DDBJ whole genome shotgun (WGS) entry which is preliminary data.</text>
</comment>
<dbReference type="Gene3D" id="2.60.40.1120">
    <property type="entry name" value="Carboxypeptidase-like, regulatory domain"/>
    <property type="match status" value="2"/>
</dbReference>
<keyword evidence="3 6" id="KW-0378">Hydrolase</keyword>
<keyword evidence="8" id="KW-0732">Signal</keyword>
<dbReference type="AlphaFoldDB" id="A0A5C8NHY6"/>
<feature type="compositionally biased region" description="Basic and acidic residues" evidence="7">
    <location>
        <begin position="535"/>
        <end position="547"/>
    </location>
</feature>
<dbReference type="InterPro" id="IPR036852">
    <property type="entry name" value="Peptidase_S8/S53_dom_sf"/>
</dbReference>
<dbReference type="RefSeq" id="WP_147670566.1">
    <property type="nucleotide sequence ID" value="NZ_VDUW01000015.1"/>
</dbReference>
<dbReference type="PROSITE" id="PS00137">
    <property type="entry name" value="SUBTILASE_HIS"/>
    <property type="match status" value="1"/>
</dbReference>
<evidence type="ECO:0000313" key="11">
    <source>
        <dbReference type="EMBL" id="TXL58158.1"/>
    </source>
</evidence>
<dbReference type="EMBL" id="VDUW01000015">
    <property type="protein sequence ID" value="TXL58158.1"/>
    <property type="molecule type" value="Genomic_DNA"/>
</dbReference>
<dbReference type="PANTHER" id="PTHR43399">
    <property type="entry name" value="SUBTILISIN-RELATED"/>
    <property type="match status" value="1"/>
</dbReference>
<dbReference type="Pfam" id="PF05922">
    <property type="entry name" value="Inhibitor_I9"/>
    <property type="match status" value="1"/>
</dbReference>
<sequence>MKKNRQKRMRLFSIIASLLMILSLFAPTVSAQSVDKNGKEESNTKSSSKIHHSVHDSKQLAKEKVSSQLMNEFKKDEYVTFLVKFTEKAEVEKAAKKAKKKAQKANISSNRAKFMKQSAVITELKTTATESQQHVKEFLEAEKKEGTVKDYHSYFIVNGMAVTAKKEIAEKIATFTEVEKILPNEKRELHAVKKTKEKTPKSKLQNVEWNVERVKAPDTWSMGIDGTGTVVASLDTGAQWDHPALKEKYRGFDAAAGEVDHQFSFYDATAAGQKEAYDDQGHGTHVTGTMVGSEPDGKNQIGVAPGAEWISVRVFDSSGSTTDAILLDGAEWILAPGGRVDLAPDVVNNSWGGGPGLDEWYRDAVRAWRANDIFPEFSAGNTTLFNPGGPESIAVPANYPESFATGATDIDDMIAEFSLRGPSPYGEVKPDISAPGVNIRSSVPGSGYEGGWNGTSMSGPAVSAVAALLRQVNANISVGDMEEILINTATPRTDSEYSDVPNNGYGHGVVNAFEAVSSIMDGLGTIEGTVMVEGEETKVPEQSNKDKEKKKKKAKKDDNKKRKNSLPTFKNKEKGAKPTLLPLGAKVSVLESGRTVNADPDDGTFAFTHAAGKFTVMADAYGYQSEQESVEVVADESTSVNFVLEELAKSTLSGSVTDQATGNPVKDATILLVEDANIEPIQSNEDGTFSLTAYNGTYTLKIAATGYHTQEVEVSLNKDQNLNIELEPFYTYPGGEIGYDDGTPENARAFYDAGNKWAVKMSLPEGKDTAIVTDGVFRFWDTEWPSPGGTEFAVEVWDASGQDGLPGEKLAGPIDAEALRNGEWTVVDLSEHNITVDGDFYMVYKQTKDNPYTPGLATDESSPNAERSYQFAGSWSQSPADEGNYMIRARVSYEIENPVITTPEESFITNEAEQTIKGTASPTTTIQLLNNGEEVDTQEVDDKGKFQFDVELTEGENEFKAVSLKNEGKTGESEAIVVTLDTQQPELSIDSPRDGDKTNRETVTVEGVVADDYLDTVEVNGQKANVKDGKYSKRILLDNGESVIEVVATDLAGNTTEKSVTIDVNFNGVELEGLTPNEDVHLETGESVKVEFTSEPGLKTSFAIHMPLTNTKHQLSNTTELPIMEVSPGKYVGYWTVPKKAYADGAELEVTVKDAYGNVTKEKAAGKLFINIEE</sequence>
<dbReference type="PRINTS" id="PR00723">
    <property type="entry name" value="SUBTILISIN"/>
</dbReference>
<evidence type="ECO:0000256" key="4">
    <source>
        <dbReference type="ARBA" id="ARBA00022825"/>
    </source>
</evidence>
<feature type="chain" id="PRO_5023048456" evidence="8">
    <location>
        <begin position="32"/>
        <end position="1174"/>
    </location>
</feature>
<evidence type="ECO:0000256" key="2">
    <source>
        <dbReference type="ARBA" id="ARBA00022670"/>
    </source>
</evidence>
<dbReference type="Pfam" id="PF00082">
    <property type="entry name" value="Peptidase_S8"/>
    <property type="match status" value="1"/>
</dbReference>
<dbReference type="GO" id="GO:0004252">
    <property type="term" value="F:serine-type endopeptidase activity"/>
    <property type="evidence" value="ECO:0007669"/>
    <property type="project" value="UniProtKB-UniRule"/>
</dbReference>
<dbReference type="Pfam" id="PF13620">
    <property type="entry name" value="CarboxypepD_reg"/>
    <property type="match status" value="1"/>
</dbReference>
<name>A0A5C8NHY6_9BACI</name>
<feature type="active site" description="Charge relay system" evidence="5 6">
    <location>
        <position position="456"/>
    </location>
</feature>
<keyword evidence="4 6" id="KW-0720">Serine protease</keyword>
<organism evidence="11 12">
    <name type="scientific">Cerasibacillus terrae</name>
    <dbReference type="NCBI Taxonomy" id="2498845"/>
    <lineage>
        <taxon>Bacteria</taxon>
        <taxon>Bacillati</taxon>
        <taxon>Bacillota</taxon>
        <taxon>Bacilli</taxon>
        <taxon>Bacillales</taxon>
        <taxon>Bacillaceae</taxon>
        <taxon>Cerasibacillus</taxon>
    </lineage>
</organism>
<evidence type="ECO:0000256" key="6">
    <source>
        <dbReference type="PROSITE-ProRule" id="PRU01240"/>
    </source>
</evidence>
<dbReference type="CDD" id="cd07481">
    <property type="entry name" value="Peptidases_S8_BacillopeptidaseF-like"/>
    <property type="match status" value="1"/>
</dbReference>
<dbReference type="InterPro" id="IPR015500">
    <property type="entry name" value="Peptidase_S8_subtilisin-rel"/>
</dbReference>
<feature type="domain" description="Peptidase S8/S53" evidence="9">
    <location>
        <begin position="226"/>
        <end position="508"/>
    </location>
</feature>
<dbReference type="InterPro" id="IPR008969">
    <property type="entry name" value="CarboxyPept-like_regulatory"/>
</dbReference>
<dbReference type="OrthoDB" id="9798386at2"/>
<feature type="region of interest" description="Disordered" evidence="7">
    <location>
        <begin position="534"/>
        <end position="577"/>
    </location>
</feature>
<dbReference type="Gene3D" id="2.60.40.10">
    <property type="entry name" value="Immunoglobulins"/>
    <property type="match status" value="2"/>
</dbReference>
<keyword evidence="12" id="KW-1185">Reference proteome</keyword>
<evidence type="ECO:0000259" key="10">
    <source>
        <dbReference type="Pfam" id="PF05922"/>
    </source>
</evidence>
<dbReference type="Pfam" id="PF09136">
    <property type="entry name" value="Glucodextran_B"/>
    <property type="match status" value="1"/>
</dbReference>
<dbReference type="InterPro" id="IPR010259">
    <property type="entry name" value="S8pro/Inhibitor_I9"/>
</dbReference>
<evidence type="ECO:0000256" key="7">
    <source>
        <dbReference type="SAM" id="MobiDB-lite"/>
    </source>
</evidence>
<dbReference type="InterPro" id="IPR023828">
    <property type="entry name" value="Peptidase_S8_Ser-AS"/>
</dbReference>
<dbReference type="InterPro" id="IPR013783">
    <property type="entry name" value="Ig-like_fold"/>
</dbReference>
<accession>A0A5C8NHY6</accession>
<proteinExistence type="inferred from homology"/>
<dbReference type="SUPFAM" id="SSF49464">
    <property type="entry name" value="Carboxypeptidase regulatory domain-like"/>
    <property type="match status" value="2"/>
</dbReference>
<evidence type="ECO:0000259" key="9">
    <source>
        <dbReference type="Pfam" id="PF00082"/>
    </source>
</evidence>
<dbReference type="InterPro" id="IPR033857">
    <property type="entry name" value="Bacillopeptidase_F"/>
</dbReference>
<keyword evidence="2 6" id="KW-0645">Protease</keyword>
<evidence type="ECO:0000256" key="5">
    <source>
        <dbReference type="PIRSR" id="PIRSR615500-1"/>
    </source>
</evidence>
<comment type="similarity">
    <text evidence="1 6">Belongs to the peptidase S8 family.</text>
</comment>
<evidence type="ECO:0000313" key="12">
    <source>
        <dbReference type="Proteomes" id="UP000321574"/>
    </source>
</evidence>
<dbReference type="PROSITE" id="PS00138">
    <property type="entry name" value="SUBTILASE_SER"/>
    <property type="match status" value="1"/>
</dbReference>
<gene>
    <name evidence="11" type="ORF">FHP05_14435</name>
</gene>
<reference evidence="11 12" key="1">
    <citation type="submission" date="2019-06" db="EMBL/GenBank/DDBJ databases">
        <title>Cerasibacillus sp. nov., isolated from maize field.</title>
        <authorList>
            <person name="Lin S.-Y."/>
            <person name="Tsai C.-F."/>
            <person name="Young C.-C."/>
        </authorList>
    </citation>
    <scope>NUCLEOTIDE SEQUENCE [LARGE SCALE GENOMIC DNA]</scope>
    <source>
        <strain evidence="11 12">CC-CFT480</strain>
    </source>
</reference>